<organism evidence="1">
    <name type="scientific">viral metagenome</name>
    <dbReference type="NCBI Taxonomy" id="1070528"/>
    <lineage>
        <taxon>unclassified sequences</taxon>
        <taxon>metagenomes</taxon>
        <taxon>organismal metagenomes</taxon>
    </lineage>
</organism>
<dbReference type="AlphaFoldDB" id="A0A6M3IJ47"/>
<reference evidence="1" key="1">
    <citation type="submission" date="2020-03" db="EMBL/GenBank/DDBJ databases">
        <title>The deep terrestrial virosphere.</title>
        <authorList>
            <person name="Holmfeldt K."/>
            <person name="Nilsson E."/>
            <person name="Simone D."/>
            <person name="Lopez-Fernandez M."/>
            <person name="Wu X."/>
            <person name="de Brujin I."/>
            <person name="Lundin D."/>
            <person name="Andersson A."/>
            <person name="Bertilsson S."/>
            <person name="Dopson M."/>
        </authorList>
    </citation>
    <scope>NUCLEOTIDE SEQUENCE</scope>
    <source>
        <strain evidence="2">MM415A00723</strain>
        <strain evidence="1">MM415B01732</strain>
    </source>
</reference>
<protein>
    <submittedName>
        <fullName evidence="1">Uncharacterized protein</fullName>
    </submittedName>
</protein>
<evidence type="ECO:0000313" key="1">
    <source>
        <dbReference type="EMBL" id="QJA57057.1"/>
    </source>
</evidence>
<dbReference type="EMBL" id="MT141252">
    <property type="protein sequence ID" value="QJA57057.1"/>
    <property type="molecule type" value="Genomic_DNA"/>
</dbReference>
<sequence>MSAIHSIKRFKDLIFVTESSRAYWRDATTSGRFRYDQTVSADYTEVDTVGRVTLQTNGIQATSLDLDETVYVYKDYTAGYFSGDFTHHVDIFCTAASTTNMMFVWGISNTVGILNAQNDYIGVHIGKNGVNLEVSLEFVESGGAATTDSNSSLTIGIPYYLRIVRKEDIGTNGTVYCYIYDSIAYTNLVDTLKVTLGANTNFRYLYAMSVYSGAGGNSITALTDIFSISQYAIKGLTNALYWFQEYKDLLHMVNGTNRFFLDANGHLFNAYVANPTSAPTLTAAAGAGKEGVYKGYVSYLITWPGGQTYETGLSTGSAGVTTSGANLQINWSAIPVCPYEIPGGVGPATIHRKLYIGPGTGGNLGGIYYVATVSDNTSTTYTDNVTEAEVIANGICLVTDYITPPSDPKYIAYHYSRLHIIPTVYPHRLWYSEAPGGATATANENTIPLAFKTNNWDDLRAAGYGGKVDPQGLVSWGTNLYIPLKHTWIVRIGNVSDTWTYRKTAADIGISAPYTIDICSKLRGILGVSTAMGGVPGIALFNGENAAIITGPEFSYIFETDLNQDYIHLCRGKWDGKYYYLLYPSGVATDVNKMAVFDLSRYPDIRLAMWEDLSPRSIDVYNQGSEIYIGGSDGIVRYNSGTESINIDLHTHDLTGEKGAATVFKKLRFLRYALDSDDDNVTLEMTIDGTKKTWADGNTYQTISGSSDAIQYIELPQDFEGYKYSIRVYGTGYTTFKIYSPWEVEYEITR</sequence>
<accession>A0A6M3IJ47</accession>
<dbReference type="EMBL" id="MT142421">
    <property type="protein sequence ID" value="QJA80426.1"/>
    <property type="molecule type" value="Genomic_DNA"/>
</dbReference>
<proteinExistence type="predicted"/>
<gene>
    <name evidence="2" type="ORF">MM415A00723_0014</name>
    <name evidence="1" type="ORF">MM415B01732_0004</name>
</gene>
<name>A0A6M3IJ47_9ZZZZ</name>
<evidence type="ECO:0000313" key="2">
    <source>
        <dbReference type="EMBL" id="QJA80426.1"/>
    </source>
</evidence>